<evidence type="ECO:0000256" key="2">
    <source>
        <dbReference type="SAM" id="MobiDB-lite"/>
    </source>
</evidence>
<dbReference type="AlphaFoldDB" id="A0AAV2PHW8"/>
<evidence type="ECO:0000313" key="7">
    <source>
        <dbReference type="Proteomes" id="UP001497623"/>
    </source>
</evidence>
<dbReference type="InterPro" id="IPR002048">
    <property type="entry name" value="EF_hand_dom"/>
</dbReference>
<keyword evidence="3" id="KW-0812">Transmembrane</keyword>
<dbReference type="PROSITE" id="PS50222">
    <property type="entry name" value="EF_HAND_2"/>
    <property type="match status" value="1"/>
</dbReference>
<feature type="region of interest" description="Disordered" evidence="2">
    <location>
        <begin position="121"/>
        <end position="193"/>
    </location>
</feature>
<dbReference type="GO" id="GO:0016197">
    <property type="term" value="P:endosomal transport"/>
    <property type="evidence" value="ECO:0007669"/>
    <property type="project" value="TreeGrafter"/>
</dbReference>
<feature type="non-terminal residue" evidence="6">
    <location>
        <position position="846"/>
    </location>
</feature>
<keyword evidence="3" id="KW-0472">Membrane</keyword>
<proteinExistence type="predicted"/>
<dbReference type="PROSITE" id="PS50031">
    <property type="entry name" value="EH"/>
    <property type="match status" value="2"/>
</dbReference>
<evidence type="ECO:0000259" key="4">
    <source>
        <dbReference type="PROSITE" id="PS50031"/>
    </source>
</evidence>
<dbReference type="CDD" id="cd00052">
    <property type="entry name" value="EH"/>
    <property type="match status" value="2"/>
</dbReference>
<feature type="compositionally biased region" description="Polar residues" evidence="2">
    <location>
        <begin position="768"/>
        <end position="783"/>
    </location>
</feature>
<feature type="domain" description="EH" evidence="4">
    <location>
        <begin position="224"/>
        <end position="313"/>
    </location>
</feature>
<dbReference type="PANTHER" id="PTHR11216:SF176">
    <property type="entry name" value="EPIDERMAL GROWTH FACTOR RECEPTOR PATHWAY SUBSTRATE CLONE 15, ISOFORM A"/>
    <property type="match status" value="1"/>
</dbReference>
<dbReference type="InterPro" id="IPR011992">
    <property type="entry name" value="EF-hand-dom_pair"/>
</dbReference>
<feature type="transmembrane region" description="Helical" evidence="3">
    <location>
        <begin position="21"/>
        <end position="47"/>
    </location>
</feature>
<dbReference type="InterPro" id="IPR000261">
    <property type="entry name" value="EH_dom"/>
</dbReference>
<comment type="caution">
    <text evidence="6">The sequence shown here is derived from an EMBL/GenBank/DDBJ whole genome shotgun (WGS) entry which is preliminary data.</text>
</comment>
<feature type="compositionally biased region" description="Polar residues" evidence="2">
    <location>
        <begin position="165"/>
        <end position="193"/>
    </location>
</feature>
<dbReference type="PROSITE" id="PS00018">
    <property type="entry name" value="EF_HAND_1"/>
    <property type="match status" value="1"/>
</dbReference>
<keyword evidence="1" id="KW-0106">Calcium</keyword>
<dbReference type="InterPro" id="IPR018247">
    <property type="entry name" value="EF_Hand_1_Ca_BS"/>
</dbReference>
<protein>
    <submittedName>
        <fullName evidence="6">Uncharacterized protein</fullName>
    </submittedName>
</protein>
<evidence type="ECO:0000313" key="6">
    <source>
        <dbReference type="EMBL" id="CAL4059728.1"/>
    </source>
</evidence>
<keyword evidence="3" id="KW-1133">Transmembrane helix</keyword>
<dbReference type="PANTHER" id="PTHR11216">
    <property type="entry name" value="EH DOMAIN"/>
    <property type="match status" value="1"/>
</dbReference>
<name>A0AAV2PHW8_MEGNR</name>
<dbReference type="GO" id="GO:0005737">
    <property type="term" value="C:cytoplasm"/>
    <property type="evidence" value="ECO:0007669"/>
    <property type="project" value="TreeGrafter"/>
</dbReference>
<feature type="domain" description="EF-hand" evidence="5">
    <location>
        <begin position="223"/>
        <end position="258"/>
    </location>
</feature>
<keyword evidence="7" id="KW-1185">Reference proteome</keyword>
<dbReference type="SUPFAM" id="SSF47473">
    <property type="entry name" value="EF-hand"/>
    <property type="match status" value="2"/>
</dbReference>
<dbReference type="GO" id="GO:0005509">
    <property type="term" value="F:calcium ion binding"/>
    <property type="evidence" value="ECO:0007669"/>
    <property type="project" value="InterPro"/>
</dbReference>
<evidence type="ECO:0000259" key="5">
    <source>
        <dbReference type="PROSITE" id="PS50222"/>
    </source>
</evidence>
<feature type="domain" description="EH" evidence="4">
    <location>
        <begin position="334"/>
        <end position="423"/>
    </location>
</feature>
<feature type="region of interest" description="Disordered" evidence="2">
    <location>
        <begin position="437"/>
        <end position="481"/>
    </location>
</feature>
<dbReference type="SMART" id="SM00054">
    <property type="entry name" value="EFh"/>
    <property type="match status" value="2"/>
</dbReference>
<feature type="compositionally biased region" description="Polar residues" evidence="2">
    <location>
        <begin position="141"/>
        <end position="157"/>
    </location>
</feature>
<feature type="compositionally biased region" description="Polar residues" evidence="2">
    <location>
        <begin position="837"/>
        <end position="846"/>
    </location>
</feature>
<feature type="compositionally biased region" description="Polar residues" evidence="2">
    <location>
        <begin position="98"/>
        <end position="113"/>
    </location>
</feature>
<dbReference type="Proteomes" id="UP001497623">
    <property type="component" value="Unassembled WGS sequence"/>
</dbReference>
<gene>
    <name evidence="6" type="ORF">MNOR_LOCUS771</name>
</gene>
<sequence>VLPRQYSRCGKRDTCTSRYNIYSYIYIRLAFIYWTFESIVACIKLVVPKMSGSRTPQYPSEKDEEINSLLSLKIKLAKQAEETDKLLQQLQERKFSRQHNTASPVGSNISSMKHSAVSHDGLDSFELSPAGSAGNSPALRRQQSAATSHETTNSAEQSPVLRRQYLSTSATSYKPMHNISTKLPEQPGTSRQSTSIKIQQLQEKLKHISFVTNTKSKWVVTEEEQSRYNVIFNDIDEDKDGVVTGPEVKHIFMQSQLPPVTLTKIWALVDIDQSGRLIQHEFALAMWLIERAVQGIPVPDQLTTDMLPPIRSLTKSIAQTVGTVSNTWVVNATDEQIHSELFFSIDINKTGFVAGKDAKYYFDRSGLPPNVLSHIWRLCDTGQCGQLTREQFVLAMWLVEQKIKGIEVPSQLSPTMVPPSMRKNNPIASKTEIMEPSAPNYECLPPRHVLGSPPQDDDNDPTSNGPFEDNSDLTSVEKQKNVTHMKDVEATLLGVVEVKGHVDRLAPIKRATVAELCRNSLLDPGNASNTNMGGTNSNEMNELWIGRVRFCFITVTVKTNLEDKKIQLYIRNELVNEHQMLNISTMVILKDNQHQLVYMVNFGSENYGRQMAVVLSFHDHKDARALAVLFSKIKSSMHGDRSIIKINLPGPPKISSNGQRINGLRINSESSCNSKNQDICNEIGTEETQYDIAYENETQSKETEDLPGELYENELQEPNSYYNESQNLESEGSSIYEEETYENDTQDDNKYVNEGNEQHFESEEFYENTLSNSVPPIDPSSQDDLNDSDSTYEYESSQPYQEQLNPEQKINGSLTPNLPNVNTKIPPKLPPRLPPRNSTQQITDSR</sequence>
<dbReference type="GO" id="GO:0005886">
    <property type="term" value="C:plasma membrane"/>
    <property type="evidence" value="ECO:0007669"/>
    <property type="project" value="TreeGrafter"/>
</dbReference>
<evidence type="ECO:0000256" key="3">
    <source>
        <dbReference type="SAM" id="Phobius"/>
    </source>
</evidence>
<feature type="region of interest" description="Disordered" evidence="2">
    <location>
        <begin position="762"/>
        <end position="846"/>
    </location>
</feature>
<feature type="non-terminal residue" evidence="6">
    <location>
        <position position="1"/>
    </location>
</feature>
<dbReference type="EMBL" id="CAXKWB010000181">
    <property type="protein sequence ID" value="CAL4059728.1"/>
    <property type="molecule type" value="Genomic_DNA"/>
</dbReference>
<accession>A0AAV2PHW8</accession>
<evidence type="ECO:0000256" key="1">
    <source>
        <dbReference type="ARBA" id="ARBA00022837"/>
    </source>
</evidence>
<dbReference type="Gene3D" id="1.10.238.10">
    <property type="entry name" value="EF-hand"/>
    <property type="match status" value="2"/>
</dbReference>
<feature type="compositionally biased region" description="Polar residues" evidence="2">
    <location>
        <begin position="793"/>
        <end position="823"/>
    </location>
</feature>
<reference evidence="6 7" key="1">
    <citation type="submission" date="2024-05" db="EMBL/GenBank/DDBJ databases">
        <authorList>
            <person name="Wallberg A."/>
        </authorList>
    </citation>
    <scope>NUCLEOTIDE SEQUENCE [LARGE SCALE GENOMIC DNA]</scope>
</reference>
<feature type="region of interest" description="Disordered" evidence="2">
    <location>
        <begin position="94"/>
        <end position="113"/>
    </location>
</feature>
<dbReference type="GO" id="GO:0006897">
    <property type="term" value="P:endocytosis"/>
    <property type="evidence" value="ECO:0007669"/>
    <property type="project" value="TreeGrafter"/>
</dbReference>
<dbReference type="Pfam" id="PF12763">
    <property type="entry name" value="EH"/>
    <property type="match status" value="2"/>
</dbReference>
<organism evidence="6 7">
    <name type="scientific">Meganyctiphanes norvegica</name>
    <name type="common">Northern krill</name>
    <name type="synonym">Thysanopoda norvegica</name>
    <dbReference type="NCBI Taxonomy" id="48144"/>
    <lineage>
        <taxon>Eukaryota</taxon>
        <taxon>Metazoa</taxon>
        <taxon>Ecdysozoa</taxon>
        <taxon>Arthropoda</taxon>
        <taxon>Crustacea</taxon>
        <taxon>Multicrustacea</taxon>
        <taxon>Malacostraca</taxon>
        <taxon>Eumalacostraca</taxon>
        <taxon>Eucarida</taxon>
        <taxon>Euphausiacea</taxon>
        <taxon>Euphausiidae</taxon>
        <taxon>Meganyctiphanes</taxon>
    </lineage>
</organism>
<dbReference type="SMART" id="SM00027">
    <property type="entry name" value="EH"/>
    <property type="match status" value="2"/>
</dbReference>